<evidence type="ECO:0000313" key="1">
    <source>
        <dbReference type="EMBL" id="QHS78516.1"/>
    </source>
</evidence>
<name>A0A6C0AFQ1_9ZZZZ</name>
<proteinExistence type="predicted"/>
<accession>A0A6C0AFQ1</accession>
<sequence>MSKIISLYSEEISFFFEINELDKENYLNELWNNPEKEYYEKFKEIISLPFVSLIEFKKTKKVVKFLEENNIKTNIHKEWSEGIEIQNRLVVYDRPATYNKIYVIRIKYNNEYQYYKLSREDLSNLIDMFEMHTTYPKLLNQYGFPLLESSYSYQKNLIHRESESEYIGDQLIPLFSDLE</sequence>
<protein>
    <submittedName>
        <fullName evidence="1">Uncharacterized protein</fullName>
    </submittedName>
</protein>
<organism evidence="1">
    <name type="scientific">viral metagenome</name>
    <dbReference type="NCBI Taxonomy" id="1070528"/>
    <lineage>
        <taxon>unclassified sequences</taxon>
        <taxon>metagenomes</taxon>
        <taxon>organismal metagenomes</taxon>
    </lineage>
</organism>
<dbReference type="EMBL" id="MN740598">
    <property type="protein sequence ID" value="QHS78516.1"/>
    <property type="molecule type" value="Genomic_DNA"/>
</dbReference>
<reference evidence="1" key="1">
    <citation type="journal article" date="2020" name="Nature">
        <title>Giant virus diversity and host interactions through global metagenomics.</title>
        <authorList>
            <person name="Schulz F."/>
            <person name="Roux S."/>
            <person name="Paez-Espino D."/>
            <person name="Jungbluth S."/>
            <person name="Walsh D.A."/>
            <person name="Denef V.J."/>
            <person name="McMahon K.D."/>
            <person name="Konstantinidis K.T."/>
            <person name="Eloe-Fadrosh E.A."/>
            <person name="Kyrpides N.C."/>
            <person name="Woyke T."/>
        </authorList>
    </citation>
    <scope>NUCLEOTIDE SEQUENCE</scope>
    <source>
        <strain evidence="1">GVMAG-S-1021933-23</strain>
    </source>
</reference>
<dbReference type="AlphaFoldDB" id="A0A6C0AFQ1"/>